<dbReference type="EMBL" id="SRLS01000005">
    <property type="protein sequence ID" value="TGE18265.1"/>
    <property type="molecule type" value="Genomic_DNA"/>
</dbReference>
<reference evidence="5 7" key="2">
    <citation type="submission" date="2019-04" db="EMBL/GenBank/DDBJ databases">
        <title>Genomic characterization of Staphylococcus petrasii strains.</title>
        <authorList>
            <person name="Vrbovska V."/>
            <person name="Kovarovic V."/>
            <person name="Maslanova I."/>
            <person name="Indrakova A."/>
            <person name="Petras P."/>
            <person name="Sedo O."/>
            <person name="Svec P."/>
            <person name="Fisarova L."/>
            <person name="Sedlacek I."/>
            <person name="Doskar J."/>
            <person name="Pantucek R."/>
        </authorList>
    </citation>
    <scope>NUCLEOTIDE SEQUENCE [LARGE SCALE GENOMIC DNA]</scope>
    <source>
        <strain evidence="5 7">P5404</strain>
    </source>
</reference>
<evidence type="ECO:0000313" key="4">
    <source>
        <dbReference type="EMBL" id="SUM43016.1"/>
    </source>
</evidence>
<evidence type="ECO:0000313" key="6">
    <source>
        <dbReference type="Proteomes" id="UP000254047"/>
    </source>
</evidence>
<accession>A0A380FXN6</accession>
<dbReference type="PRINTS" id="PR00040">
    <property type="entry name" value="HTHMERR"/>
</dbReference>
<feature type="domain" description="HTH merR-type" evidence="3">
    <location>
        <begin position="3"/>
        <end position="72"/>
    </location>
</feature>
<feature type="transmembrane region" description="Helical" evidence="2">
    <location>
        <begin position="169"/>
        <end position="188"/>
    </location>
</feature>
<evidence type="ECO:0000313" key="7">
    <source>
        <dbReference type="Proteomes" id="UP000297598"/>
    </source>
</evidence>
<dbReference type="RefSeq" id="WP_103297382.1">
    <property type="nucleotide sequence ID" value="NZ_PPQT01000020.1"/>
</dbReference>
<dbReference type="InterPro" id="IPR047057">
    <property type="entry name" value="MerR_fam"/>
</dbReference>
<evidence type="ECO:0000313" key="5">
    <source>
        <dbReference type="EMBL" id="TGE18265.1"/>
    </source>
</evidence>
<keyword evidence="1" id="KW-0238">DNA-binding</keyword>
<proteinExistence type="predicted"/>
<dbReference type="PANTHER" id="PTHR30204">
    <property type="entry name" value="REDOX-CYCLING DRUG-SENSING TRANSCRIPTIONAL ACTIVATOR SOXR"/>
    <property type="match status" value="1"/>
</dbReference>
<gene>
    <name evidence="4" type="primary">tipA_1</name>
    <name evidence="5" type="ORF">BJR09_04870</name>
    <name evidence="4" type="ORF">NCTC13830_00541</name>
</gene>
<keyword evidence="2" id="KW-1133">Transmembrane helix</keyword>
<dbReference type="Pfam" id="PF13411">
    <property type="entry name" value="MerR_1"/>
    <property type="match status" value="1"/>
</dbReference>
<keyword evidence="2" id="KW-0812">Transmembrane</keyword>
<evidence type="ECO:0000256" key="1">
    <source>
        <dbReference type="ARBA" id="ARBA00023125"/>
    </source>
</evidence>
<dbReference type="Proteomes" id="UP000297598">
    <property type="component" value="Unassembled WGS sequence"/>
</dbReference>
<dbReference type="SUPFAM" id="SSF46955">
    <property type="entry name" value="Putative DNA-binding domain"/>
    <property type="match status" value="1"/>
</dbReference>
<evidence type="ECO:0000259" key="3">
    <source>
        <dbReference type="PROSITE" id="PS50937"/>
    </source>
</evidence>
<name>A0A380FXN6_9STAP</name>
<dbReference type="CDD" id="cd01106">
    <property type="entry name" value="HTH_TipAL-Mta"/>
    <property type="match status" value="1"/>
</dbReference>
<organism evidence="4 6">
    <name type="scientific">Staphylococcus petrasii</name>
    <dbReference type="NCBI Taxonomy" id="1276936"/>
    <lineage>
        <taxon>Bacteria</taxon>
        <taxon>Bacillati</taxon>
        <taxon>Bacillota</taxon>
        <taxon>Bacilli</taxon>
        <taxon>Bacillales</taxon>
        <taxon>Staphylococcaceae</taxon>
        <taxon>Staphylococcus</taxon>
    </lineage>
</organism>
<keyword evidence="7" id="KW-1185">Reference proteome</keyword>
<dbReference type="GO" id="GO:0003677">
    <property type="term" value="F:DNA binding"/>
    <property type="evidence" value="ECO:0007669"/>
    <property type="project" value="UniProtKB-KW"/>
</dbReference>
<dbReference type="GO" id="GO:0003700">
    <property type="term" value="F:DNA-binding transcription factor activity"/>
    <property type="evidence" value="ECO:0007669"/>
    <property type="project" value="InterPro"/>
</dbReference>
<dbReference type="PROSITE" id="PS50937">
    <property type="entry name" value="HTH_MERR_2"/>
    <property type="match status" value="1"/>
</dbReference>
<dbReference type="AlphaFoldDB" id="A0A380FXN6"/>
<dbReference type="InterPro" id="IPR000551">
    <property type="entry name" value="MerR-type_HTH_dom"/>
</dbReference>
<keyword evidence="2" id="KW-0472">Membrane</keyword>
<dbReference type="EMBL" id="UHDO01000001">
    <property type="protein sequence ID" value="SUM43016.1"/>
    <property type="molecule type" value="Genomic_DNA"/>
</dbReference>
<protein>
    <submittedName>
        <fullName evidence="4">MerR family transcriptional regulator</fullName>
    </submittedName>
</protein>
<dbReference type="OrthoDB" id="9791488at2"/>
<reference evidence="4 6" key="1">
    <citation type="submission" date="2018-06" db="EMBL/GenBank/DDBJ databases">
        <authorList>
            <consortium name="Pathogen Informatics"/>
            <person name="Doyle S."/>
        </authorList>
    </citation>
    <scope>NUCLEOTIDE SEQUENCE [LARGE SCALE GENOMIC DNA]</scope>
    <source>
        <strain evidence="4 6">NCTC13830</strain>
    </source>
</reference>
<dbReference type="Gene3D" id="1.10.1660.10">
    <property type="match status" value="1"/>
</dbReference>
<dbReference type="SMART" id="SM00422">
    <property type="entry name" value="HTH_MERR"/>
    <property type="match status" value="1"/>
</dbReference>
<dbReference type="PANTHER" id="PTHR30204:SF96">
    <property type="entry name" value="CHROMOSOME-ANCHORING PROTEIN RACA"/>
    <property type="match status" value="1"/>
</dbReference>
<sequence>MSHYSIGELAKQSGITIRTLQYYDRKGLLTAERHHDSNRRYYTETQLHQLQLILILKKFGCTLDEIKTLLYEDNDLQTLKMILQLHKETIQQDMQQQSETLKHINSVQQYISEQSSSSINHLTDIDNVMKKSEKFNSVKSKIWLSAGVIGVVQYSGLVFSLLRSSAKPFVAVLPILVTYAVGLTAFYFKNISFLCPNCQHVFKPSLKSFILARHTAKTRKLQCPKCHETHYCIEVANNDK</sequence>
<dbReference type="InterPro" id="IPR009061">
    <property type="entry name" value="DNA-bd_dom_put_sf"/>
</dbReference>
<evidence type="ECO:0000256" key="2">
    <source>
        <dbReference type="SAM" id="Phobius"/>
    </source>
</evidence>
<dbReference type="Proteomes" id="UP000254047">
    <property type="component" value="Unassembled WGS sequence"/>
</dbReference>
<feature type="transmembrane region" description="Helical" evidence="2">
    <location>
        <begin position="142"/>
        <end position="162"/>
    </location>
</feature>